<dbReference type="GO" id="GO:0005743">
    <property type="term" value="C:mitochondrial inner membrane"/>
    <property type="evidence" value="ECO:0007669"/>
    <property type="project" value="UniProtKB-SubCell"/>
</dbReference>
<evidence type="ECO:0000256" key="3">
    <source>
        <dbReference type="ARBA" id="ARBA00018681"/>
    </source>
</evidence>
<keyword evidence="5" id="KW-0679">Respiratory chain</keyword>
<proteinExistence type="inferred from homology"/>
<dbReference type="InterPro" id="IPR027417">
    <property type="entry name" value="P-loop_NTPase"/>
</dbReference>
<comment type="subcellular location">
    <subcellularLocation>
        <location evidence="1">Mitochondrion inner membrane</location>
        <topology evidence="1">Single-pass membrane protein</topology>
    </subcellularLocation>
</comment>
<evidence type="ECO:0000313" key="14">
    <source>
        <dbReference type="EMBL" id="GFF15971.1"/>
    </source>
</evidence>
<evidence type="ECO:0000256" key="8">
    <source>
        <dbReference type="ARBA" id="ARBA00022982"/>
    </source>
</evidence>
<sequence>MNTMNRPARTVPMEVLNMSLQRTGSASVREALNILGIRCFHGFDLWHTSPELYGLWLDVVRAKFPSDNHPPEHTGKGVHCQRESWDRLLGDFGGASDAPCIAFADELRLVYPEAKVILVERDPDTWLESFMEVIGNELGGPTLTLMAWLDPWQLGPLLKVVRISMQGLFGGLSKEHFWANAVRVYREHYAHVKEITPPEQLLEYQLGSGWEPLCEFLGKPVPNQPFPRLNERGAIRKGTMWYLRRHLMKLAGACCVGVGVPMLVSCFHVTSHFDEIRPTSRYHHGERQFSHIPIVPLRNHGRSQQVYVHYAPFACSPPRLTLPALVLDPALQKYYELNANRYKYFRWTPRHAFFSFIYMGLIPGVLGYIAYKTDGKYEFRGKRKEDTISEY</sequence>
<evidence type="ECO:0000256" key="12">
    <source>
        <dbReference type="ARBA" id="ARBA00030212"/>
    </source>
</evidence>
<dbReference type="VEuPathDB" id="FungiDB:ATEG_05094"/>
<evidence type="ECO:0000256" key="11">
    <source>
        <dbReference type="ARBA" id="ARBA00023136"/>
    </source>
</evidence>
<organism evidence="14 15">
    <name type="scientific">Aspergillus terreus</name>
    <dbReference type="NCBI Taxonomy" id="33178"/>
    <lineage>
        <taxon>Eukaryota</taxon>
        <taxon>Fungi</taxon>
        <taxon>Dikarya</taxon>
        <taxon>Ascomycota</taxon>
        <taxon>Pezizomycotina</taxon>
        <taxon>Eurotiomycetes</taxon>
        <taxon>Eurotiomycetidae</taxon>
        <taxon>Eurotiales</taxon>
        <taxon>Aspergillaceae</taxon>
        <taxon>Aspergillus</taxon>
        <taxon>Aspergillus subgen. Circumdati</taxon>
    </lineage>
</organism>
<dbReference type="PANTHER" id="PTHR36978">
    <property type="entry name" value="P-LOOP CONTAINING NUCLEOTIDE TRIPHOSPHATE HYDROLASE"/>
    <property type="match status" value="1"/>
</dbReference>
<dbReference type="Proteomes" id="UP000452235">
    <property type="component" value="Unassembled WGS sequence"/>
</dbReference>
<keyword evidence="15" id="KW-1185">Reference proteome</keyword>
<evidence type="ECO:0000256" key="2">
    <source>
        <dbReference type="ARBA" id="ARBA00007260"/>
    </source>
</evidence>
<dbReference type="OrthoDB" id="408152at2759"/>
<keyword evidence="10" id="KW-0496">Mitochondrion</keyword>
<evidence type="ECO:0000256" key="13">
    <source>
        <dbReference type="ARBA" id="ARBA00030987"/>
    </source>
</evidence>
<evidence type="ECO:0000256" key="5">
    <source>
        <dbReference type="ARBA" id="ARBA00022660"/>
    </source>
</evidence>
<keyword evidence="6" id="KW-0812">Transmembrane</keyword>
<evidence type="ECO:0000256" key="9">
    <source>
        <dbReference type="ARBA" id="ARBA00022989"/>
    </source>
</evidence>
<keyword evidence="11" id="KW-0472">Membrane</keyword>
<dbReference type="EMBL" id="BLJY01000005">
    <property type="protein sequence ID" value="GFF15971.1"/>
    <property type="molecule type" value="Genomic_DNA"/>
</dbReference>
<evidence type="ECO:0000256" key="6">
    <source>
        <dbReference type="ARBA" id="ARBA00022692"/>
    </source>
</evidence>
<accession>A0A5M3Z0S5</accession>
<evidence type="ECO:0000313" key="15">
    <source>
        <dbReference type="Proteomes" id="UP000452235"/>
    </source>
</evidence>
<evidence type="ECO:0000256" key="4">
    <source>
        <dbReference type="ARBA" id="ARBA00022448"/>
    </source>
</evidence>
<dbReference type="InterPro" id="IPR040632">
    <property type="entry name" value="Sulfotransfer_4"/>
</dbReference>
<dbReference type="PANTHER" id="PTHR36978:SF4">
    <property type="entry name" value="P-LOOP CONTAINING NUCLEOSIDE TRIPHOSPHATE HYDROLASE PROTEIN"/>
    <property type="match status" value="1"/>
</dbReference>
<evidence type="ECO:0000256" key="7">
    <source>
        <dbReference type="ARBA" id="ARBA00022792"/>
    </source>
</evidence>
<keyword evidence="9" id="KW-1133">Transmembrane helix</keyword>
<comment type="caution">
    <text evidence="14">The sequence shown here is derived from an EMBL/GenBank/DDBJ whole genome shotgun (WGS) entry which is preliminary data.</text>
</comment>
<gene>
    <name evidence="14" type="ORF">ATEIFO6365_0005016100</name>
</gene>
<evidence type="ECO:0000256" key="10">
    <source>
        <dbReference type="ARBA" id="ARBA00023128"/>
    </source>
</evidence>
<dbReference type="AlphaFoldDB" id="A0A5M3Z0S5"/>
<protein>
    <recommendedName>
        <fullName evidence="3">NADH dehydrogenase [ubiquinone] 1 beta subcomplex subunit 4</fullName>
    </recommendedName>
    <alternativeName>
        <fullName evidence="12">Complex I-B15</fullName>
    </alternativeName>
    <alternativeName>
        <fullName evidence="13">NADH-ubiquinone oxidoreductase B15 subunit</fullName>
    </alternativeName>
</protein>
<keyword evidence="8" id="KW-0249">Electron transport</keyword>
<dbReference type="Pfam" id="PF07225">
    <property type="entry name" value="NDUF_B4"/>
    <property type="match status" value="1"/>
</dbReference>
<reference evidence="14 15" key="1">
    <citation type="submission" date="2020-01" db="EMBL/GenBank/DDBJ databases">
        <title>Aspergillus terreus IFO 6365 whole genome shotgun sequence.</title>
        <authorList>
            <person name="Kanamasa S."/>
            <person name="Takahashi H."/>
        </authorList>
    </citation>
    <scope>NUCLEOTIDE SEQUENCE [LARGE SCALE GENOMIC DNA]</scope>
    <source>
        <strain evidence="14 15">IFO 6365</strain>
    </source>
</reference>
<dbReference type="Pfam" id="PF17784">
    <property type="entry name" value="Sulfotransfer_4"/>
    <property type="match status" value="1"/>
</dbReference>
<evidence type="ECO:0000256" key="1">
    <source>
        <dbReference type="ARBA" id="ARBA00004434"/>
    </source>
</evidence>
<dbReference type="SUPFAM" id="SSF52540">
    <property type="entry name" value="P-loop containing nucleoside triphosphate hydrolases"/>
    <property type="match status" value="1"/>
</dbReference>
<name>A0A5M3Z0S5_ASPTE</name>
<keyword evidence="4" id="KW-0813">Transport</keyword>
<comment type="similarity">
    <text evidence="2">Belongs to the complex I NDUFB4 subunit family.</text>
</comment>
<dbReference type="InterPro" id="IPR009866">
    <property type="entry name" value="NADH_UbQ_OxRdtase_NDUFB4_su"/>
</dbReference>
<keyword evidence="7" id="KW-0999">Mitochondrion inner membrane</keyword>
<dbReference type="Gene3D" id="3.40.50.300">
    <property type="entry name" value="P-loop containing nucleotide triphosphate hydrolases"/>
    <property type="match status" value="1"/>
</dbReference>